<evidence type="ECO:0000313" key="4">
    <source>
        <dbReference type="EMBL" id="KAJ8938117.1"/>
    </source>
</evidence>
<sequence>MPKLRRRLRLQPSNLEASASRASSSHSVLEVDRQGSYLTKTYLNLGELGMRPQHPQLGIVAFLGFNLNPTIGKFPAVLILLTSTCLLEKQGWFHGSISRMEAENVLKVLREGSFLVRNSESIKTRLLLVIKRAWTGLFALSYSRVLGVSCICESSRTQEMVALYWVSLVSHPSLHSGDDQTFLYKSSANKGAWTLCLLQPVAQLFCDKVIKVNG</sequence>
<name>A0AAV8XHU8_9CUCU</name>
<evidence type="ECO:0000256" key="1">
    <source>
        <dbReference type="ARBA" id="ARBA00022999"/>
    </source>
</evidence>
<dbReference type="InterPro" id="IPR036860">
    <property type="entry name" value="SH2_dom_sf"/>
</dbReference>
<dbReference type="SUPFAM" id="SSF55550">
    <property type="entry name" value="SH2 domain"/>
    <property type="match status" value="1"/>
</dbReference>
<evidence type="ECO:0000256" key="2">
    <source>
        <dbReference type="PROSITE-ProRule" id="PRU00191"/>
    </source>
</evidence>
<dbReference type="InterPro" id="IPR051846">
    <property type="entry name" value="SH2_domain_adapters"/>
</dbReference>
<dbReference type="PRINTS" id="PR00401">
    <property type="entry name" value="SH2DOMAIN"/>
</dbReference>
<accession>A0AAV8XHU8</accession>
<dbReference type="PROSITE" id="PS50001">
    <property type="entry name" value="SH2"/>
    <property type="match status" value="1"/>
</dbReference>
<dbReference type="GO" id="GO:0001784">
    <property type="term" value="F:phosphotyrosine residue binding"/>
    <property type="evidence" value="ECO:0007669"/>
    <property type="project" value="TreeGrafter"/>
</dbReference>
<comment type="caution">
    <text evidence="4">The sequence shown here is derived from an EMBL/GenBank/DDBJ whole genome shotgun (WGS) entry which is preliminary data.</text>
</comment>
<proteinExistence type="predicted"/>
<dbReference type="Proteomes" id="UP001162162">
    <property type="component" value="Unassembled WGS sequence"/>
</dbReference>
<protein>
    <recommendedName>
        <fullName evidence="3">SH2 domain-containing protein</fullName>
    </recommendedName>
</protein>
<organism evidence="4 5">
    <name type="scientific">Aromia moschata</name>
    <dbReference type="NCBI Taxonomy" id="1265417"/>
    <lineage>
        <taxon>Eukaryota</taxon>
        <taxon>Metazoa</taxon>
        <taxon>Ecdysozoa</taxon>
        <taxon>Arthropoda</taxon>
        <taxon>Hexapoda</taxon>
        <taxon>Insecta</taxon>
        <taxon>Pterygota</taxon>
        <taxon>Neoptera</taxon>
        <taxon>Endopterygota</taxon>
        <taxon>Coleoptera</taxon>
        <taxon>Polyphaga</taxon>
        <taxon>Cucujiformia</taxon>
        <taxon>Chrysomeloidea</taxon>
        <taxon>Cerambycidae</taxon>
        <taxon>Cerambycinae</taxon>
        <taxon>Callichromatini</taxon>
        <taxon>Aromia</taxon>
    </lineage>
</organism>
<keyword evidence="1 2" id="KW-0727">SH2 domain</keyword>
<evidence type="ECO:0000313" key="5">
    <source>
        <dbReference type="Proteomes" id="UP001162162"/>
    </source>
</evidence>
<evidence type="ECO:0000259" key="3">
    <source>
        <dbReference type="PROSITE" id="PS50001"/>
    </source>
</evidence>
<dbReference type="PANTHER" id="PTHR15127">
    <property type="entry name" value="HEAVYWEIGHT, ISOFORM A"/>
    <property type="match status" value="1"/>
</dbReference>
<dbReference type="InterPro" id="IPR000980">
    <property type="entry name" value="SH2"/>
</dbReference>
<dbReference type="Gene3D" id="3.30.505.10">
    <property type="entry name" value="SH2 domain"/>
    <property type="match status" value="1"/>
</dbReference>
<dbReference type="AlphaFoldDB" id="A0AAV8XHU8"/>
<keyword evidence="5" id="KW-1185">Reference proteome</keyword>
<gene>
    <name evidence="4" type="ORF">NQ318_005916</name>
</gene>
<dbReference type="Pfam" id="PF00017">
    <property type="entry name" value="SH2"/>
    <property type="match status" value="1"/>
</dbReference>
<dbReference type="EMBL" id="JAPWTK010000583">
    <property type="protein sequence ID" value="KAJ8938117.1"/>
    <property type="molecule type" value="Genomic_DNA"/>
</dbReference>
<feature type="domain" description="SH2" evidence="3">
    <location>
        <begin position="92"/>
        <end position="142"/>
    </location>
</feature>
<dbReference type="PANTHER" id="PTHR15127:SF32">
    <property type="entry name" value="HEAVYWEIGHT, ISOFORM A"/>
    <property type="match status" value="1"/>
</dbReference>
<reference evidence="4" key="1">
    <citation type="journal article" date="2023" name="Insect Mol. Biol.">
        <title>Genome sequencing provides insights into the evolution of gene families encoding plant cell wall-degrading enzymes in longhorned beetles.</title>
        <authorList>
            <person name="Shin N.R."/>
            <person name="Okamura Y."/>
            <person name="Kirsch R."/>
            <person name="Pauchet Y."/>
        </authorList>
    </citation>
    <scope>NUCLEOTIDE SEQUENCE</scope>
    <source>
        <strain evidence="4">AMC_N1</strain>
    </source>
</reference>